<sequence>MTDMTGQTAAQEHIPEAACPGTDAPGQAPALTRLEGTVVDGVRIEAPFQPADTPDPFRRLWTPHRMVYIGGQDKPSDDSADQCPFCAAPGRSDTDALIVHRGETAYVLMNLYPYNTGHLLICPYRHISDWTEATAAERSEIGTLTARAMEVVRAVSHPHGFNLGMNQGQVAGAGIAAHLHQHVVPRWTGDANFMPIIGKTKPVPQLLGDQRDQLAAAWDSAPTALDTGRPDPER</sequence>
<name>A0A1L7RRG3_9ACTO</name>
<dbReference type="PROSITE" id="PS51084">
    <property type="entry name" value="HIT_2"/>
    <property type="match status" value="1"/>
</dbReference>
<dbReference type="AlphaFoldDB" id="A0A1L7RRG3"/>
<evidence type="ECO:0000256" key="1">
    <source>
        <dbReference type="ARBA" id="ARBA00022741"/>
    </source>
</evidence>
<dbReference type="Pfam" id="PF01230">
    <property type="entry name" value="HIT"/>
    <property type="match status" value="1"/>
</dbReference>
<dbReference type="EMBL" id="LK995540">
    <property type="protein sequence ID" value="CED92312.1"/>
    <property type="molecule type" value="Genomic_DNA"/>
</dbReference>
<dbReference type="PANTHER" id="PTHR42997">
    <property type="entry name" value="HIT FAMILY HYDROLASE"/>
    <property type="match status" value="1"/>
</dbReference>
<keyword evidence="1" id="KW-0547">Nucleotide-binding</keyword>
<feature type="compositionally biased region" description="Polar residues" evidence="5">
    <location>
        <begin position="1"/>
        <end position="10"/>
    </location>
</feature>
<protein>
    <submittedName>
        <fullName evidence="7">AP-4-A phosphorylase</fullName>
    </submittedName>
</protein>
<dbReference type="CDD" id="cd01275">
    <property type="entry name" value="FHIT"/>
    <property type="match status" value="1"/>
</dbReference>
<dbReference type="Gene3D" id="3.30.428.10">
    <property type="entry name" value="HIT-like"/>
    <property type="match status" value="1"/>
</dbReference>
<evidence type="ECO:0000256" key="5">
    <source>
        <dbReference type="SAM" id="MobiDB-lite"/>
    </source>
</evidence>
<feature type="binding site" evidence="3">
    <location>
        <position position="182"/>
    </location>
    <ligand>
        <name>substrate</name>
    </ligand>
</feature>
<dbReference type="InterPro" id="IPR052908">
    <property type="entry name" value="AP-4-A_phosphorylase"/>
</dbReference>
<evidence type="ECO:0000256" key="2">
    <source>
        <dbReference type="PIRSR" id="PIRSR639383-1"/>
    </source>
</evidence>
<gene>
    <name evidence="7" type="ORF">AAM4_2480</name>
</gene>
<feature type="domain" description="HIT" evidence="6">
    <location>
        <begin position="85"/>
        <end position="193"/>
    </location>
</feature>
<evidence type="ECO:0000259" key="6">
    <source>
        <dbReference type="PROSITE" id="PS51084"/>
    </source>
</evidence>
<dbReference type="RefSeq" id="WP_244671704.1">
    <property type="nucleotide sequence ID" value="NZ_LK995540.1"/>
</dbReference>
<dbReference type="PANTHER" id="PTHR42997:SF1">
    <property type="entry name" value="AP-4-A PHOSPHORYLASE"/>
    <property type="match status" value="1"/>
</dbReference>
<organism evidence="7">
    <name type="scientific">Actinomyces succiniciruminis</name>
    <dbReference type="NCBI Taxonomy" id="1522002"/>
    <lineage>
        <taxon>Bacteria</taxon>
        <taxon>Bacillati</taxon>
        <taxon>Actinomycetota</taxon>
        <taxon>Actinomycetes</taxon>
        <taxon>Actinomycetales</taxon>
        <taxon>Actinomycetaceae</taxon>
        <taxon>Actinomyces</taxon>
    </lineage>
</organism>
<dbReference type="GO" id="GO:0003824">
    <property type="term" value="F:catalytic activity"/>
    <property type="evidence" value="ECO:0007669"/>
    <property type="project" value="InterPro"/>
</dbReference>
<accession>A0A1L7RRG3</accession>
<dbReference type="InterPro" id="IPR039383">
    <property type="entry name" value="FHIT"/>
</dbReference>
<reference evidence="7" key="1">
    <citation type="submission" date="2014-07" db="EMBL/GenBank/DDBJ databases">
        <authorList>
            <person name="Zhang J.E."/>
            <person name="Yang H."/>
            <person name="Guo J."/>
            <person name="Deng Z."/>
            <person name="Luo H."/>
            <person name="Luo M."/>
            <person name="Zhao B."/>
        </authorList>
    </citation>
    <scope>NUCLEOTIDE SEQUENCE</scope>
    <source>
        <strain evidence="7">AM4</strain>
    </source>
</reference>
<feature type="region of interest" description="Disordered" evidence="5">
    <location>
        <begin position="1"/>
        <end position="29"/>
    </location>
</feature>
<feature type="binding site" evidence="3">
    <location>
        <position position="110"/>
    </location>
    <ligand>
        <name>substrate</name>
    </ligand>
</feature>
<evidence type="ECO:0000256" key="4">
    <source>
        <dbReference type="PROSITE-ProRule" id="PRU00464"/>
    </source>
</evidence>
<proteinExistence type="predicted"/>
<feature type="short sequence motif" description="Histidine triad motif" evidence="4">
    <location>
        <begin position="178"/>
        <end position="182"/>
    </location>
</feature>
<evidence type="ECO:0000313" key="7">
    <source>
        <dbReference type="EMBL" id="CED92312.1"/>
    </source>
</evidence>
<evidence type="ECO:0000256" key="3">
    <source>
        <dbReference type="PIRSR" id="PIRSR639383-2"/>
    </source>
</evidence>
<dbReference type="InterPro" id="IPR036265">
    <property type="entry name" value="HIT-like_sf"/>
</dbReference>
<dbReference type="GO" id="GO:0000166">
    <property type="term" value="F:nucleotide binding"/>
    <property type="evidence" value="ECO:0007669"/>
    <property type="project" value="UniProtKB-KW"/>
</dbReference>
<dbReference type="SUPFAM" id="SSF54197">
    <property type="entry name" value="HIT-like"/>
    <property type="match status" value="1"/>
</dbReference>
<feature type="active site" description="Tele-AMP-histidine intermediate" evidence="2">
    <location>
        <position position="180"/>
    </location>
</feature>
<dbReference type="InterPro" id="IPR011146">
    <property type="entry name" value="HIT-like"/>
</dbReference>